<dbReference type="AlphaFoldDB" id="A0A9X1NAE0"/>
<feature type="transmembrane region" description="Helical" evidence="1">
    <location>
        <begin position="130"/>
        <end position="151"/>
    </location>
</feature>
<keyword evidence="1" id="KW-0812">Transmembrane</keyword>
<keyword evidence="1" id="KW-0472">Membrane</keyword>
<evidence type="ECO:0000256" key="1">
    <source>
        <dbReference type="SAM" id="Phobius"/>
    </source>
</evidence>
<evidence type="ECO:0000313" key="3">
    <source>
        <dbReference type="Proteomes" id="UP001138997"/>
    </source>
</evidence>
<proteinExistence type="predicted"/>
<comment type="caution">
    <text evidence="2">The sequence shown here is derived from an EMBL/GenBank/DDBJ whole genome shotgun (WGS) entry which is preliminary data.</text>
</comment>
<feature type="transmembrane region" description="Helical" evidence="1">
    <location>
        <begin position="22"/>
        <end position="46"/>
    </location>
</feature>
<dbReference type="RefSeq" id="WP_231439414.1">
    <property type="nucleotide sequence ID" value="NZ_JAJOMB010000003.1"/>
</dbReference>
<dbReference type="EMBL" id="JAJOMB010000003">
    <property type="protein sequence ID" value="MCD5310475.1"/>
    <property type="molecule type" value="Genomic_DNA"/>
</dbReference>
<dbReference type="Proteomes" id="UP001138997">
    <property type="component" value="Unassembled WGS sequence"/>
</dbReference>
<reference evidence="2" key="1">
    <citation type="submission" date="2021-11" db="EMBL/GenBank/DDBJ databases">
        <title>Streptomyces corallinus and Kineosporia corallina sp. nov., two new coral-derived marine actinobacteria.</title>
        <authorList>
            <person name="Buangrab K."/>
            <person name="Sutthacheep M."/>
            <person name="Yeemin T."/>
            <person name="Harunari E."/>
            <person name="Igarashi Y."/>
            <person name="Sripreechasak P."/>
            <person name="Kanchanasin P."/>
            <person name="Tanasupawat S."/>
            <person name="Phongsopitanun W."/>
        </authorList>
    </citation>
    <scope>NUCLEOTIDE SEQUENCE</scope>
    <source>
        <strain evidence="2">JCM 31032</strain>
    </source>
</reference>
<gene>
    <name evidence="2" type="ORF">LR394_06180</name>
</gene>
<feature type="transmembrane region" description="Helical" evidence="1">
    <location>
        <begin position="157"/>
        <end position="174"/>
    </location>
</feature>
<keyword evidence="3" id="KW-1185">Reference proteome</keyword>
<feature type="transmembrane region" description="Helical" evidence="1">
    <location>
        <begin position="52"/>
        <end position="73"/>
    </location>
</feature>
<name>A0A9X1NAE0_9ACTN</name>
<sequence>MVDELTEIAVLARRRHERQLRWAAVVYAVVLPLGLVGGLFVAAAQAGESVPTWLWVLGAVFGGSVALIVVLLIRRAWRRGSSSLQPLLLGGVDKQRRKAILHAVRRGRPVEARDHRIAREVAERIVSQRWLICLMPPLVLLIALSRLLAATWYPTDILVGVSVLGCLISWPFSLRSFRGARAWLAQHGSEPDTPA</sequence>
<keyword evidence="1" id="KW-1133">Transmembrane helix</keyword>
<protein>
    <submittedName>
        <fullName evidence="2">Uncharacterized protein</fullName>
    </submittedName>
</protein>
<accession>A0A9X1NAE0</accession>
<organism evidence="2 3">
    <name type="scientific">Kineosporia babensis</name>
    <dbReference type="NCBI Taxonomy" id="499548"/>
    <lineage>
        <taxon>Bacteria</taxon>
        <taxon>Bacillati</taxon>
        <taxon>Actinomycetota</taxon>
        <taxon>Actinomycetes</taxon>
        <taxon>Kineosporiales</taxon>
        <taxon>Kineosporiaceae</taxon>
        <taxon>Kineosporia</taxon>
    </lineage>
</organism>
<evidence type="ECO:0000313" key="2">
    <source>
        <dbReference type="EMBL" id="MCD5310475.1"/>
    </source>
</evidence>